<dbReference type="RefSeq" id="WP_317081151.1">
    <property type="nucleotide sequence ID" value="NZ_CP136594.1"/>
</dbReference>
<reference evidence="1 2" key="1">
    <citation type="submission" date="2023-10" db="EMBL/GenBank/DDBJ databases">
        <title>Complete genome sequence of a Sphingomonadaceae bacterium.</title>
        <authorList>
            <person name="Yan C."/>
        </authorList>
    </citation>
    <scope>NUCLEOTIDE SEQUENCE [LARGE SCALE GENOMIC DNA]</scope>
    <source>
        <strain evidence="1 2">SCSIO 66989</strain>
    </source>
</reference>
<evidence type="ECO:0000313" key="2">
    <source>
        <dbReference type="Proteomes" id="UP001302429"/>
    </source>
</evidence>
<gene>
    <name evidence="1" type="ORF">RB602_13290</name>
</gene>
<proteinExistence type="predicted"/>
<name>A0AA97F6E6_9SPHN</name>
<dbReference type="PANTHER" id="PTHR41244">
    <property type="entry name" value="RHAMNAN SYNTHESIS F"/>
    <property type="match status" value="1"/>
</dbReference>
<dbReference type="PANTHER" id="PTHR41244:SF1">
    <property type="entry name" value="GLYCOSYLTRANSFERASE"/>
    <property type="match status" value="1"/>
</dbReference>
<dbReference type="EMBL" id="CP136594">
    <property type="protein sequence ID" value="WOE74803.1"/>
    <property type="molecule type" value="Genomic_DNA"/>
</dbReference>
<dbReference type="Gene3D" id="3.20.20.80">
    <property type="entry name" value="Glycosidases"/>
    <property type="match status" value="1"/>
</dbReference>
<dbReference type="CDD" id="cd11579">
    <property type="entry name" value="Glyco_tran_WbsX"/>
    <property type="match status" value="1"/>
</dbReference>
<organism evidence="1 2">
    <name type="scientific">Alterisphingorhabdus coralli</name>
    <dbReference type="NCBI Taxonomy" id="3071408"/>
    <lineage>
        <taxon>Bacteria</taxon>
        <taxon>Pseudomonadati</taxon>
        <taxon>Pseudomonadota</taxon>
        <taxon>Alphaproteobacteria</taxon>
        <taxon>Sphingomonadales</taxon>
        <taxon>Sphingomonadaceae</taxon>
        <taxon>Alterisphingorhabdus (ex Yan et al. 2024)</taxon>
    </lineage>
</organism>
<dbReference type="KEGG" id="acoa:RB602_13290"/>
<dbReference type="Proteomes" id="UP001302429">
    <property type="component" value="Chromosome"/>
</dbReference>
<accession>A0AA97F6E6</accession>
<dbReference type="AlphaFoldDB" id="A0AA97F6E6"/>
<keyword evidence="2" id="KW-1185">Reference proteome</keyword>
<sequence length="388" mass="45225">MTKQHKILAYFLPQFHECPFNNKWWGKGFTEWNNVQAAQPLKDGHYQPRVPADGYYDLTDDGILQQQFSHARDHGVDGFAIYHYWYDGERPLGKPLDKILADPSIDVNFSLCWANHSWTRSWKNRRGSADVLIEQTYASQKRQREKHYAYLLKAFSDRRYIDINGRPLFQIYIPEDVEDLEQYIDGLRDFVRTRSGLELHIAATVRSRQASYDYLRHFDSLTLAQPTLALFADDNLFAPRVAVPPMQKFFREKALQLPMPLKKLVYNIQDLTPDKPSYFYYDTVWSALLRQTERALETAPIQVNFSGFTEFDNTPRYVQRAKVIEGFSPEKFGHFMTRLIELARTQSSSVLFINAWNEWGEGMHLEGDQKYPDGRLVALKNALSSVDG</sequence>
<evidence type="ECO:0000313" key="1">
    <source>
        <dbReference type="EMBL" id="WOE74803.1"/>
    </source>
</evidence>
<dbReference type="InterPro" id="IPR032719">
    <property type="entry name" value="WbsX"/>
</dbReference>
<protein>
    <submittedName>
        <fullName evidence="1">Glycoside hydrolase family 99-like domain-containing protein</fullName>
    </submittedName>
</protein>
<dbReference type="Pfam" id="PF14307">
    <property type="entry name" value="Glyco_tran_WbsX"/>
    <property type="match status" value="1"/>
</dbReference>